<keyword evidence="4 11" id="KW-1133">Transmembrane helix</keyword>
<dbReference type="Gene3D" id="1.20.1070.10">
    <property type="entry name" value="Rhodopsin 7-helix transmembrane proteins"/>
    <property type="match status" value="1"/>
</dbReference>
<evidence type="ECO:0000256" key="7">
    <source>
        <dbReference type="ARBA" id="ARBA00023157"/>
    </source>
</evidence>
<feature type="transmembrane region" description="Helical" evidence="11">
    <location>
        <begin position="193"/>
        <end position="210"/>
    </location>
</feature>
<dbReference type="OMA" id="APQFREY"/>
<dbReference type="GO" id="GO:0005886">
    <property type="term" value="C:plasma membrane"/>
    <property type="evidence" value="ECO:0007669"/>
    <property type="project" value="UniProtKB-SubCell"/>
</dbReference>
<evidence type="ECO:0000256" key="8">
    <source>
        <dbReference type="ARBA" id="ARBA00023170"/>
    </source>
</evidence>
<evidence type="ECO:0000256" key="11">
    <source>
        <dbReference type="SAM" id="Phobius"/>
    </source>
</evidence>
<evidence type="ECO:0000256" key="3">
    <source>
        <dbReference type="ARBA" id="ARBA00022692"/>
    </source>
</evidence>
<reference evidence="14" key="1">
    <citation type="submission" date="2015-02" db="EMBL/GenBank/DDBJ databases">
        <title>Genome sequencing for Strongylocentrotus purpuratus.</title>
        <authorList>
            <person name="Murali S."/>
            <person name="Liu Y."/>
            <person name="Vee V."/>
            <person name="English A."/>
            <person name="Wang M."/>
            <person name="Skinner E."/>
            <person name="Han Y."/>
            <person name="Muzny D.M."/>
            <person name="Worley K.C."/>
            <person name="Gibbs R.A."/>
        </authorList>
    </citation>
    <scope>NUCLEOTIDE SEQUENCE</scope>
</reference>
<comment type="subcellular location">
    <subcellularLocation>
        <location evidence="1">Cell membrane</location>
        <topology evidence="1">Multi-pass membrane protein</topology>
    </subcellularLocation>
</comment>
<dbReference type="PROSITE" id="PS50262">
    <property type="entry name" value="G_PROTEIN_RECEP_F1_2"/>
    <property type="match status" value="1"/>
</dbReference>
<organism evidence="13 14">
    <name type="scientific">Strongylocentrotus purpuratus</name>
    <name type="common">Purple sea urchin</name>
    <dbReference type="NCBI Taxonomy" id="7668"/>
    <lineage>
        <taxon>Eukaryota</taxon>
        <taxon>Metazoa</taxon>
        <taxon>Echinodermata</taxon>
        <taxon>Eleutherozoa</taxon>
        <taxon>Echinozoa</taxon>
        <taxon>Echinoidea</taxon>
        <taxon>Euechinoidea</taxon>
        <taxon>Echinacea</taxon>
        <taxon>Camarodonta</taxon>
        <taxon>Echinidea</taxon>
        <taxon>Strongylocentrotidae</taxon>
        <taxon>Strongylocentrotus</taxon>
    </lineage>
</organism>
<sequence length="291" mass="33147">MNTTLFIADYGDVSDFAFENVSTLSPGGYDSFFPGYHVLIALNLWYKRIQISVSTVAAVFSFVVLVVIGIEKSFHNVTNYFVANLMMSDFVFAVSYMVEGLSFDSFSMCGGLIMYLQHIPSYFLLCVPDTSIALVNHIYIYTIMFLIPGSILIFCYSRIAWRVLRSSFRKKHLSVARKQDVSGGLRAALQTKLTRMVVLILLVFFLFRAPRSTFVLYKYMTGWASAKFVRDRIVLFTFILLNQSNCAVDPFIYAFCAPQFREYLLKKLCSGCHQRKQDEPQTLSTVLSQAT</sequence>
<keyword evidence="2" id="KW-1003">Cell membrane</keyword>
<keyword evidence="7" id="KW-1015">Disulfide bond</keyword>
<keyword evidence="10" id="KW-0807">Transducer</keyword>
<keyword evidence="3 11" id="KW-0812">Transmembrane</keyword>
<feature type="transmembrane region" description="Helical" evidence="11">
    <location>
        <begin position="49"/>
        <end position="70"/>
    </location>
</feature>
<feature type="transmembrane region" description="Helical" evidence="11">
    <location>
        <begin position="138"/>
        <end position="161"/>
    </location>
</feature>
<dbReference type="Proteomes" id="UP000007110">
    <property type="component" value="Unassembled WGS sequence"/>
</dbReference>
<keyword evidence="5" id="KW-0297">G-protein coupled receptor</keyword>
<evidence type="ECO:0000313" key="14">
    <source>
        <dbReference type="Proteomes" id="UP000007110"/>
    </source>
</evidence>
<evidence type="ECO:0000256" key="10">
    <source>
        <dbReference type="ARBA" id="ARBA00023224"/>
    </source>
</evidence>
<feature type="domain" description="G-protein coupled receptors family 1 profile" evidence="12">
    <location>
        <begin position="126"/>
        <end position="253"/>
    </location>
</feature>
<evidence type="ECO:0000256" key="2">
    <source>
        <dbReference type="ARBA" id="ARBA00022475"/>
    </source>
</evidence>
<dbReference type="AlphaFoldDB" id="A0A7M7NAE9"/>
<dbReference type="PRINTS" id="PR00237">
    <property type="entry name" value="GPCRRHODOPSN"/>
</dbReference>
<keyword evidence="6 11" id="KW-0472">Membrane</keyword>
<protein>
    <recommendedName>
        <fullName evidence="12">G-protein coupled receptors family 1 profile domain-containing protein</fullName>
    </recommendedName>
</protein>
<dbReference type="PANTHER" id="PTHR45695">
    <property type="entry name" value="LEUCOKININ RECEPTOR-RELATED"/>
    <property type="match status" value="1"/>
</dbReference>
<dbReference type="InterPro" id="IPR017452">
    <property type="entry name" value="GPCR_Rhodpsn_7TM"/>
</dbReference>
<dbReference type="RefSeq" id="XP_030832304.1">
    <property type="nucleotide sequence ID" value="XM_030976444.1"/>
</dbReference>
<dbReference type="PANTHER" id="PTHR45695:SF23">
    <property type="entry name" value="GALANIN-LIKE G-PROTEIN COUPLED RECEPTOR NPR-9"/>
    <property type="match status" value="1"/>
</dbReference>
<dbReference type="Pfam" id="PF00001">
    <property type="entry name" value="7tm_1"/>
    <property type="match status" value="1"/>
</dbReference>
<dbReference type="InterPro" id="IPR000276">
    <property type="entry name" value="GPCR_Rhodpsn"/>
</dbReference>
<evidence type="ECO:0000256" key="6">
    <source>
        <dbReference type="ARBA" id="ARBA00023136"/>
    </source>
</evidence>
<proteinExistence type="predicted"/>
<keyword evidence="14" id="KW-1185">Reference proteome</keyword>
<dbReference type="OrthoDB" id="5962891at2759"/>
<dbReference type="InParanoid" id="A0A7M7NAE9"/>
<evidence type="ECO:0000256" key="4">
    <source>
        <dbReference type="ARBA" id="ARBA00022989"/>
    </source>
</evidence>
<feature type="transmembrane region" description="Helical" evidence="11">
    <location>
        <begin position="233"/>
        <end position="256"/>
    </location>
</feature>
<name>A0A7M7NAE9_STRPU</name>
<dbReference type="GeneID" id="115920549"/>
<reference evidence="13" key="2">
    <citation type="submission" date="2021-01" db="UniProtKB">
        <authorList>
            <consortium name="EnsemblMetazoa"/>
        </authorList>
    </citation>
    <scope>IDENTIFICATION</scope>
</reference>
<dbReference type="GO" id="GO:0004930">
    <property type="term" value="F:G protein-coupled receptor activity"/>
    <property type="evidence" value="ECO:0007669"/>
    <property type="project" value="UniProtKB-KW"/>
</dbReference>
<dbReference type="KEGG" id="spu:115920549"/>
<evidence type="ECO:0000256" key="5">
    <source>
        <dbReference type="ARBA" id="ARBA00023040"/>
    </source>
</evidence>
<keyword evidence="9" id="KW-0325">Glycoprotein</keyword>
<keyword evidence="8" id="KW-0675">Receptor</keyword>
<evidence type="ECO:0000313" key="13">
    <source>
        <dbReference type="EnsemblMetazoa" id="XP_030832304"/>
    </source>
</evidence>
<feature type="transmembrane region" description="Helical" evidence="11">
    <location>
        <begin position="77"/>
        <end position="98"/>
    </location>
</feature>
<evidence type="ECO:0000256" key="9">
    <source>
        <dbReference type="ARBA" id="ARBA00023180"/>
    </source>
</evidence>
<evidence type="ECO:0000256" key="1">
    <source>
        <dbReference type="ARBA" id="ARBA00004651"/>
    </source>
</evidence>
<dbReference type="EnsemblMetazoa" id="XM_030976444">
    <property type="protein sequence ID" value="XP_030832304"/>
    <property type="gene ID" value="LOC115920549"/>
</dbReference>
<dbReference type="SUPFAM" id="SSF81321">
    <property type="entry name" value="Family A G protein-coupled receptor-like"/>
    <property type="match status" value="1"/>
</dbReference>
<dbReference type="CDD" id="cd00637">
    <property type="entry name" value="7tm_classA_rhodopsin-like"/>
    <property type="match status" value="1"/>
</dbReference>
<accession>A0A7M7NAE9</accession>
<evidence type="ECO:0000259" key="12">
    <source>
        <dbReference type="PROSITE" id="PS50262"/>
    </source>
</evidence>